<proteinExistence type="predicted"/>
<dbReference type="Proteomes" id="UP000231279">
    <property type="component" value="Unassembled WGS sequence"/>
</dbReference>
<dbReference type="AlphaFoldDB" id="A0A2G9HBY7"/>
<evidence type="ECO:0000313" key="1">
    <source>
        <dbReference type="EMBL" id="PIN15032.1"/>
    </source>
</evidence>
<keyword evidence="2" id="KW-1185">Reference proteome</keyword>
<reference evidence="2" key="1">
    <citation type="journal article" date="2018" name="Gigascience">
        <title>Genome assembly of the Pink Ipe (Handroanthus impetiginosus, Bignoniaceae), a highly valued, ecologically keystone Neotropical timber forest tree.</title>
        <authorList>
            <person name="Silva-Junior O.B."/>
            <person name="Grattapaglia D."/>
            <person name="Novaes E."/>
            <person name="Collevatti R.G."/>
        </authorList>
    </citation>
    <scope>NUCLEOTIDE SEQUENCE [LARGE SCALE GENOMIC DNA]</scope>
    <source>
        <strain evidence="2">cv. UFG-1</strain>
    </source>
</reference>
<comment type="caution">
    <text evidence="1">The sequence shown here is derived from an EMBL/GenBank/DDBJ whole genome shotgun (WGS) entry which is preliminary data.</text>
</comment>
<dbReference type="EMBL" id="NKXS01002165">
    <property type="protein sequence ID" value="PIN15032.1"/>
    <property type="molecule type" value="Genomic_DNA"/>
</dbReference>
<protein>
    <submittedName>
        <fullName evidence="1">Uncharacterized protein</fullName>
    </submittedName>
</protein>
<organism evidence="1 2">
    <name type="scientific">Handroanthus impetiginosus</name>
    <dbReference type="NCBI Taxonomy" id="429701"/>
    <lineage>
        <taxon>Eukaryota</taxon>
        <taxon>Viridiplantae</taxon>
        <taxon>Streptophyta</taxon>
        <taxon>Embryophyta</taxon>
        <taxon>Tracheophyta</taxon>
        <taxon>Spermatophyta</taxon>
        <taxon>Magnoliopsida</taxon>
        <taxon>eudicotyledons</taxon>
        <taxon>Gunneridae</taxon>
        <taxon>Pentapetalae</taxon>
        <taxon>asterids</taxon>
        <taxon>lamiids</taxon>
        <taxon>Lamiales</taxon>
        <taxon>Bignoniaceae</taxon>
        <taxon>Crescentiina</taxon>
        <taxon>Tabebuia alliance</taxon>
        <taxon>Handroanthus</taxon>
    </lineage>
</organism>
<accession>A0A2G9HBY7</accession>
<evidence type="ECO:0000313" key="2">
    <source>
        <dbReference type="Proteomes" id="UP000231279"/>
    </source>
</evidence>
<name>A0A2G9HBY7_9LAMI</name>
<gene>
    <name evidence="1" type="ORF">CDL12_12338</name>
</gene>
<sequence>MSRKSKATAHANNLFYNISLLQNKRFYKPPSLPKVGATLILANTHKKNLNQDNMCRSQVAIIPSQQQKQILARMLTYLFLTLSDPQKHHQNSFHITQDNDIKNIFVINPENNDADSLDNSHLLLKV</sequence>